<dbReference type="Proteomes" id="UP000595437">
    <property type="component" value="Chromosome 7"/>
</dbReference>
<dbReference type="EMBL" id="CP045896">
    <property type="protein sequence ID" value="QQP49722.1"/>
    <property type="molecule type" value="Genomic_DNA"/>
</dbReference>
<feature type="transmembrane region" description="Helical" evidence="1">
    <location>
        <begin position="52"/>
        <end position="77"/>
    </location>
</feature>
<evidence type="ECO:0000313" key="2">
    <source>
        <dbReference type="EMBL" id="QQP49722.1"/>
    </source>
</evidence>
<dbReference type="AlphaFoldDB" id="A0A7T8K7D8"/>
<feature type="transmembrane region" description="Helical" evidence="1">
    <location>
        <begin position="89"/>
        <end position="110"/>
    </location>
</feature>
<accession>A0A7T8K7D8</accession>
<proteinExistence type="predicted"/>
<organism evidence="2 3">
    <name type="scientific">Caligus rogercresseyi</name>
    <name type="common">Sea louse</name>
    <dbReference type="NCBI Taxonomy" id="217165"/>
    <lineage>
        <taxon>Eukaryota</taxon>
        <taxon>Metazoa</taxon>
        <taxon>Ecdysozoa</taxon>
        <taxon>Arthropoda</taxon>
        <taxon>Crustacea</taxon>
        <taxon>Multicrustacea</taxon>
        <taxon>Hexanauplia</taxon>
        <taxon>Copepoda</taxon>
        <taxon>Siphonostomatoida</taxon>
        <taxon>Caligidae</taxon>
        <taxon>Caligus</taxon>
    </lineage>
</organism>
<name>A0A7T8K7D8_CALRO</name>
<keyword evidence="1" id="KW-0472">Membrane</keyword>
<reference evidence="3" key="1">
    <citation type="submission" date="2021-01" db="EMBL/GenBank/DDBJ databases">
        <title>Caligus Genome Assembly.</title>
        <authorList>
            <person name="Gallardo-Escarate C."/>
        </authorList>
    </citation>
    <scope>NUCLEOTIDE SEQUENCE [LARGE SCALE GENOMIC DNA]</scope>
</reference>
<keyword evidence="3" id="KW-1185">Reference proteome</keyword>
<keyword evidence="1" id="KW-1133">Transmembrane helix</keyword>
<feature type="transmembrane region" description="Helical" evidence="1">
    <location>
        <begin position="21"/>
        <end position="40"/>
    </location>
</feature>
<evidence type="ECO:0000313" key="3">
    <source>
        <dbReference type="Proteomes" id="UP000595437"/>
    </source>
</evidence>
<keyword evidence="1" id="KW-0812">Transmembrane</keyword>
<protein>
    <submittedName>
        <fullName evidence="2">Uncharacterized protein</fullName>
    </submittedName>
</protein>
<sequence length="112" mass="12433">MNLAMLKKIKKIVGDMDIIKEVVAIMGIIKEVVAIMDIIKEVVAIMDIIKEVVAIMGMIVIIDIIIRSTTAGLIGWRKKDLSRSKMKKIAGMENTILEIAVVIMAINGWIEN</sequence>
<evidence type="ECO:0000256" key="1">
    <source>
        <dbReference type="SAM" id="Phobius"/>
    </source>
</evidence>
<gene>
    <name evidence="2" type="ORF">FKW44_010490</name>
</gene>